<keyword evidence="7" id="KW-0560">Oxidoreductase</keyword>
<evidence type="ECO:0000256" key="2">
    <source>
        <dbReference type="ARBA" id="ARBA00004613"/>
    </source>
</evidence>
<keyword evidence="5 16" id="KW-0732">Signal</keyword>
<evidence type="ECO:0000256" key="6">
    <source>
        <dbReference type="ARBA" id="ARBA00023001"/>
    </source>
</evidence>
<reference evidence="18 19" key="1">
    <citation type="journal article" date="2024" name="Commun. Biol.">
        <title>Comparative genomic analysis of thermophilic fungi reveals convergent evolutionary adaptations and gene losses.</title>
        <authorList>
            <person name="Steindorff A.S."/>
            <person name="Aguilar-Pontes M.V."/>
            <person name="Robinson A.J."/>
            <person name="Andreopoulos B."/>
            <person name="LaButti K."/>
            <person name="Kuo A."/>
            <person name="Mondo S."/>
            <person name="Riley R."/>
            <person name="Otillar R."/>
            <person name="Haridas S."/>
            <person name="Lipzen A."/>
            <person name="Grimwood J."/>
            <person name="Schmutz J."/>
            <person name="Clum A."/>
            <person name="Reid I.D."/>
            <person name="Moisan M.C."/>
            <person name="Butler G."/>
            <person name="Nguyen T.T.M."/>
            <person name="Dewar K."/>
            <person name="Conant G."/>
            <person name="Drula E."/>
            <person name="Henrissat B."/>
            <person name="Hansel C."/>
            <person name="Singer S."/>
            <person name="Hutchinson M.I."/>
            <person name="de Vries R.P."/>
            <person name="Natvig D.O."/>
            <person name="Powell A.J."/>
            <person name="Tsang A."/>
            <person name="Grigoriev I.V."/>
        </authorList>
    </citation>
    <scope>NUCLEOTIDE SEQUENCE [LARGE SCALE GENOMIC DNA]</scope>
    <source>
        <strain evidence="18 19">ATCC 22073</strain>
    </source>
</reference>
<evidence type="ECO:0000256" key="10">
    <source>
        <dbReference type="ARBA" id="ARBA00023157"/>
    </source>
</evidence>
<keyword evidence="6" id="KW-0136">Cellulose degradation</keyword>
<dbReference type="InterPro" id="IPR049892">
    <property type="entry name" value="AA9"/>
</dbReference>
<feature type="signal peptide" evidence="16">
    <location>
        <begin position="1"/>
        <end position="18"/>
    </location>
</feature>
<name>A0ABR4D8W3_9PEZI</name>
<gene>
    <name evidence="18" type="ORF">VTJ83DRAFT_6110</name>
</gene>
<evidence type="ECO:0000313" key="18">
    <source>
        <dbReference type="EMBL" id="KAL2266758.1"/>
    </source>
</evidence>
<evidence type="ECO:0000256" key="13">
    <source>
        <dbReference type="ARBA" id="ARBA00044502"/>
    </source>
</evidence>
<dbReference type="InterPro" id="IPR005103">
    <property type="entry name" value="AA9_LPMO"/>
</dbReference>
<keyword evidence="3" id="KW-0964">Secreted</keyword>
<accession>A0ABR4D8W3</accession>
<sequence length="297" mass="32735">MRLPQAASLLALAAQVHGHGYIYRVTADNTIYPGYDIFIDPLLRPAPYRIAYGGGQTGPVYDLNSKDMACQGVHTPAPGLIAQARAGSNITFWWSRWLYSHKGPITAWMAPYEGDINDVDVNKLEFFKFGEETHDENGVWGTEKLLDETEGKWTVKIPADIKPGLYVVRNEIIALHFAVRVPPFFATFTPIGPQFYMTCFAFNITGDGTATPQGYTFPGAYSNNDPALHWDLEKGEPYPSAGPLVYVPSYDVELEPKPEVIISPTNNATADQDYWKAQADALAAQAATTEFFDSIGG</sequence>
<dbReference type="PANTHER" id="PTHR33353">
    <property type="entry name" value="PUTATIVE (AFU_ORTHOLOGUE AFUA_1G12560)-RELATED"/>
    <property type="match status" value="1"/>
</dbReference>
<evidence type="ECO:0000313" key="19">
    <source>
        <dbReference type="Proteomes" id="UP001600064"/>
    </source>
</evidence>
<evidence type="ECO:0000256" key="4">
    <source>
        <dbReference type="ARBA" id="ARBA00022723"/>
    </source>
</evidence>
<keyword evidence="12" id="KW-0624">Polysaccharide degradation</keyword>
<evidence type="ECO:0000256" key="5">
    <source>
        <dbReference type="ARBA" id="ARBA00022729"/>
    </source>
</evidence>
<evidence type="ECO:0000256" key="11">
    <source>
        <dbReference type="ARBA" id="ARBA00023277"/>
    </source>
</evidence>
<evidence type="ECO:0000256" key="14">
    <source>
        <dbReference type="ARBA" id="ARBA00045077"/>
    </source>
</evidence>
<protein>
    <recommendedName>
        <fullName evidence="15">lytic cellulose monooxygenase (C4-dehydrogenating)</fullName>
        <ecNumber evidence="15">1.14.99.56</ecNumber>
    </recommendedName>
</protein>
<evidence type="ECO:0000256" key="8">
    <source>
        <dbReference type="ARBA" id="ARBA00023008"/>
    </source>
</evidence>
<comment type="similarity">
    <text evidence="13">Belongs to the polysaccharide monooxygenase AA9 family.</text>
</comment>
<keyword evidence="9" id="KW-0503">Monooxygenase</keyword>
<comment type="caution">
    <text evidence="18">The sequence shown here is derived from an EMBL/GenBank/DDBJ whole genome shotgun (WGS) entry which is preliminary data.</text>
</comment>
<comment type="subcellular location">
    <subcellularLocation>
        <location evidence="2">Secreted</location>
    </subcellularLocation>
</comment>
<organism evidence="18 19">
    <name type="scientific">Remersonia thermophila</name>
    <dbReference type="NCBI Taxonomy" id="72144"/>
    <lineage>
        <taxon>Eukaryota</taxon>
        <taxon>Fungi</taxon>
        <taxon>Dikarya</taxon>
        <taxon>Ascomycota</taxon>
        <taxon>Pezizomycotina</taxon>
        <taxon>Sordariomycetes</taxon>
        <taxon>Sordariomycetidae</taxon>
        <taxon>Sordariales</taxon>
        <taxon>Sordariales incertae sedis</taxon>
        <taxon>Remersonia</taxon>
    </lineage>
</organism>
<feature type="domain" description="Auxiliary Activity family 9 catalytic" evidence="17">
    <location>
        <begin position="19"/>
        <end position="234"/>
    </location>
</feature>
<keyword evidence="4" id="KW-0479">Metal-binding</keyword>
<evidence type="ECO:0000256" key="16">
    <source>
        <dbReference type="SAM" id="SignalP"/>
    </source>
</evidence>
<proteinExistence type="inferred from homology"/>
<dbReference type="CDD" id="cd21175">
    <property type="entry name" value="LPMO_AA9"/>
    <property type="match status" value="1"/>
</dbReference>
<keyword evidence="10" id="KW-1015">Disulfide bond</keyword>
<comment type="catalytic activity">
    <reaction evidence="14">
        <text>[(1-&gt;4)-beta-D-glucosyl]n+m + reduced acceptor + O2 = 4-dehydro-beta-D-glucosyl-[(1-&gt;4)-beta-D-glucosyl]n-1 + [(1-&gt;4)-beta-D-glucosyl]m + acceptor + H2O.</text>
        <dbReference type="EC" id="1.14.99.56"/>
    </reaction>
</comment>
<keyword evidence="8" id="KW-0186">Copper</keyword>
<dbReference type="RefSeq" id="XP_070865485.1">
    <property type="nucleotide sequence ID" value="XM_071012786.1"/>
</dbReference>
<comment type="cofactor">
    <cofactor evidence="1">
        <name>Cu(2+)</name>
        <dbReference type="ChEBI" id="CHEBI:29036"/>
    </cofactor>
</comment>
<evidence type="ECO:0000256" key="9">
    <source>
        <dbReference type="ARBA" id="ARBA00023033"/>
    </source>
</evidence>
<dbReference type="EC" id="1.14.99.56" evidence="15"/>
<evidence type="ECO:0000256" key="15">
    <source>
        <dbReference type="ARBA" id="ARBA00047174"/>
    </source>
</evidence>
<evidence type="ECO:0000256" key="1">
    <source>
        <dbReference type="ARBA" id="ARBA00001973"/>
    </source>
</evidence>
<dbReference type="Proteomes" id="UP001600064">
    <property type="component" value="Unassembled WGS sequence"/>
</dbReference>
<keyword evidence="11" id="KW-0119">Carbohydrate metabolism</keyword>
<keyword evidence="19" id="KW-1185">Reference proteome</keyword>
<dbReference type="GeneID" id="98127430"/>
<dbReference type="PANTHER" id="PTHR33353:SF10">
    <property type="entry name" value="ENDO-BETA-1,4-GLUCANASE D"/>
    <property type="match status" value="1"/>
</dbReference>
<dbReference type="Pfam" id="PF03443">
    <property type="entry name" value="AA9"/>
    <property type="match status" value="1"/>
</dbReference>
<feature type="chain" id="PRO_5045988825" description="lytic cellulose monooxygenase (C4-dehydrogenating)" evidence="16">
    <location>
        <begin position="19"/>
        <end position="297"/>
    </location>
</feature>
<dbReference type="EMBL" id="JAZGUE010000005">
    <property type="protein sequence ID" value="KAL2266758.1"/>
    <property type="molecule type" value="Genomic_DNA"/>
</dbReference>
<dbReference type="Gene3D" id="2.70.50.70">
    <property type="match status" value="1"/>
</dbReference>
<evidence type="ECO:0000256" key="3">
    <source>
        <dbReference type="ARBA" id="ARBA00022525"/>
    </source>
</evidence>
<evidence type="ECO:0000256" key="12">
    <source>
        <dbReference type="ARBA" id="ARBA00023326"/>
    </source>
</evidence>
<evidence type="ECO:0000259" key="17">
    <source>
        <dbReference type="Pfam" id="PF03443"/>
    </source>
</evidence>
<evidence type="ECO:0000256" key="7">
    <source>
        <dbReference type="ARBA" id="ARBA00023002"/>
    </source>
</evidence>